<feature type="active site" description="O-(5'-phospho-DNA)-tyrosine intermediate" evidence="7 8">
    <location>
        <position position="124"/>
    </location>
</feature>
<reference evidence="10 11" key="1">
    <citation type="journal article" date="2017" name="Nat. Microbiol.">
        <title>Natural product diversity associated with the nematode symbionts Photorhabdus and Xenorhabdus.</title>
        <authorList>
            <person name="Tobias N.J."/>
            <person name="Wolff H."/>
            <person name="Djahanschiri B."/>
            <person name="Grundmann F."/>
            <person name="Kronenwerth M."/>
            <person name="Shi Y.M."/>
            <person name="Simonyi S."/>
            <person name="Grun P."/>
            <person name="Shapiro-Ilan D."/>
            <person name="Pidot S.J."/>
            <person name="Stinear T.P."/>
            <person name="Ebersberger I."/>
            <person name="Bode H.B."/>
        </authorList>
    </citation>
    <scope>NUCLEOTIDE SEQUENCE [LARGE SCALE GENOMIC DNA]</scope>
    <source>
        <strain evidence="10 11">DSM 17907</strain>
    </source>
</reference>
<dbReference type="GO" id="GO:0009330">
    <property type="term" value="C:DNA topoisomerase type II (double strand cut, ATP-hydrolyzing) complex"/>
    <property type="evidence" value="ECO:0007669"/>
    <property type="project" value="TreeGrafter"/>
</dbReference>
<comment type="subunit">
    <text evidence="7">Heterotetramer composed of ParC and ParE.</text>
</comment>
<evidence type="ECO:0000256" key="4">
    <source>
        <dbReference type="ARBA" id="ARBA00023125"/>
    </source>
</evidence>
<evidence type="ECO:0000256" key="6">
    <source>
        <dbReference type="ARBA" id="ARBA00023235"/>
    </source>
</evidence>
<dbReference type="Pfam" id="PF00521">
    <property type="entry name" value="DNA_topoisoIV"/>
    <property type="match status" value="1"/>
</dbReference>
<dbReference type="Proteomes" id="UP000221101">
    <property type="component" value="Unassembled WGS sequence"/>
</dbReference>
<dbReference type="GO" id="GO:0005524">
    <property type="term" value="F:ATP binding"/>
    <property type="evidence" value="ECO:0007669"/>
    <property type="project" value="InterPro"/>
</dbReference>
<evidence type="ECO:0000256" key="7">
    <source>
        <dbReference type="HAMAP-Rule" id="MF_00936"/>
    </source>
</evidence>
<dbReference type="GO" id="GO:0007059">
    <property type="term" value="P:chromosome segregation"/>
    <property type="evidence" value="ECO:0007669"/>
    <property type="project" value="UniProtKB-UniRule"/>
</dbReference>
<dbReference type="InterPro" id="IPR002205">
    <property type="entry name" value="Topo_IIA_dom_A"/>
</dbReference>
<dbReference type="NCBIfam" id="NF004044">
    <property type="entry name" value="PRK05561.1"/>
    <property type="match status" value="1"/>
</dbReference>
<comment type="subcellular location">
    <subcellularLocation>
        <location evidence="7">Cell membrane</location>
        <topology evidence="7">Peripheral membrane protein</topology>
    </subcellularLocation>
</comment>
<name>A0A2D0L8U1_9GAMM</name>
<keyword evidence="2 7" id="KW-1003">Cell membrane</keyword>
<accession>A0A2D0L8U1</accession>
<dbReference type="FunFam" id="2.120.10.90:FF:000003">
    <property type="entry name" value="DNA topoisomerase 4 subunit A"/>
    <property type="match status" value="1"/>
</dbReference>
<dbReference type="GO" id="GO:0003677">
    <property type="term" value="F:DNA binding"/>
    <property type="evidence" value="ECO:0007669"/>
    <property type="project" value="UniProtKB-UniRule"/>
</dbReference>
<dbReference type="InterPro" id="IPR013760">
    <property type="entry name" value="Topo_IIA-like_dom_sf"/>
</dbReference>
<dbReference type="InterPro" id="IPR050220">
    <property type="entry name" value="Type_II_DNA_Topoisomerases"/>
</dbReference>
<dbReference type="GO" id="GO:0006265">
    <property type="term" value="P:DNA topological change"/>
    <property type="evidence" value="ECO:0007669"/>
    <property type="project" value="UniProtKB-UniRule"/>
</dbReference>
<dbReference type="PROSITE" id="PS52040">
    <property type="entry name" value="TOPO_IIA"/>
    <property type="match status" value="1"/>
</dbReference>
<keyword evidence="4 7" id="KW-0238">DNA-binding</keyword>
<dbReference type="RefSeq" id="WP_099142469.1">
    <property type="nucleotide sequence ID" value="NZ_CAWNOR010000050.1"/>
</dbReference>
<evidence type="ECO:0000313" key="10">
    <source>
        <dbReference type="EMBL" id="PHM72109.1"/>
    </source>
</evidence>
<dbReference type="PANTHER" id="PTHR43493:SF1">
    <property type="entry name" value="DNA TOPOISOMERASE 4 SUBUNIT A"/>
    <property type="match status" value="1"/>
</dbReference>
<dbReference type="NCBIfam" id="TIGR01062">
    <property type="entry name" value="parC_Gneg"/>
    <property type="match status" value="1"/>
</dbReference>
<keyword evidence="6 7" id="KW-0413">Isomerase</keyword>
<dbReference type="SUPFAM" id="SSF101904">
    <property type="entry name" value="GyrA/ParC C-terminal domain-like"/>
    <property type="match status" value="1"/>
</dbReference>
<feature type="site" description="Interaction with DNA" evidence="7">
    <location>
        <position position="43"/>
    </location>
</feature>
<feature type="site" description="Transition state stabilizer" evidence="7">
    <location>
        <position position="123"/>
    </location>
</feature>
<dbReference type="FunFam" id="3.30.1360.40:FF:000005">
    <property type="entry name" value="DNA topoisomerase 4 subunit A"/>
    <property type="match status" value="1"/>
</dbReference>
<organism evidence="10 11">
    <name type="scientific">Xenorhabdus kozodoii</name>
    <dbReference type="NCBI Taxonomy" id="351676"/>
    <lineage>
        <taxon>Bacteria</taxon>
        <taxon>Pseudomonadati</taxon>
        <taxon>Pseudomonadota</taxon>
        <taxon>Gammaproteobacteria</taxon>
        <taxon>Enterobacterales</taxon>
        <taxon>Morganellaceae</taxon>
        <taxon>Xenorhabdus</taxon>
    </lineage>
</organism>
<dbReference type="Gene3D" id="3.90.199.10">
    <property type="entry name" value="Topoisomerase II, domain 5"/>
    <property type="match status" value="1"/>
</dbReference>
<dbReference type="GO" id="GO:0005694">
    <property type="term" value="C:chromosome"/>
    <property type="evidence" value="ECO:0007669"/>
    <property type="project" value="InterPro"/>
</dbReference>
<dbReference type="OrthoDB" id="9806486at2"/>
<comment type="similarity">
    <text evidence="7">Belongs to the type II topoisomerase GyrA/ParC subunit family. ParC type 1 subfamily.</text>
</comment>
<feature type="site" description="Interaction with DNA" evidence="7">
    <location>
        <position position="81"/>
    </location>
</feature>
<evidence type="ECO:0000256" key="2">
    <source>
        <dbReference type="ARBA" id="ARBA00022475"/>
    </source>
</evidence>
<comment type="catalytic activity">
    <reaction evidence="1 7 8">
        <text>ATP-dependent breakage, passage and rejoining of double-stranded DNA.</text>
        <dbReference type="EC" id="5.6.2.2"/>
    </reaction>
</comment>
<dbReference type="GO" id="GO:0005737">
    <property type="term" value="C:cytoplasm"/>
    <property type="evidence" value="ECO:0007669"/>
    <property type="project" value="TreeGrafter"/>
</dbReference>
<dbReference type="Gene3D" id="3.30.1360.40">
    <property type="match status" value="1"/>
</dbReference>
<dbReference type="CDD" id="cd00187">
    <property type="entry name" value="TOP4c"/>
    <property type="match status" value="1"/>
</dbReference>
<evidence type="ECO:0000259" key="9">
    <source>
        <dbReference type="PROSITE" id="PS52040"/>
    </source>
</evidence>
<evidence type="ECO:0000256" key="8">
    <source>
        <dbReference type="PROSITE-ProRule" id="PRU01384"/>
    </source>
</evidence>
<dbReference type="Gene3D" id="2.120.10.90">
    <property type="entry name" value="DNA gyrase/topoisomerase IV, subunit A, C-terminal"/>
    <property type="match status" value="1"/>
</dbReference>
<protein>
    <recommendedName>
        <fullName evidence="7">DNA topoisomerase 4 subunit A</fullName>
        <ecNumber evidence="7">5.6.2.2</ecNumber>
    </recommendedName>
    <alternativeName>
        <fullName evidence="7">Topoisomerase IV subunit A</fullName>
    </alternativeName>
</protein>
<keyword evidence="3 7" id="KW-0799">Topoisomerase</keyword>
<feature type="site" description="Interaction with DNA" evidence="7">
    <location>
        <position position="79"/>
    </location>
</feature>
<comment type="caution">
    <text evidence="10">The sequence shown here is derived from an EMBL/GenBank/DDBJ whole genome shotgun (WGS) entry which is preliminary data.</text>
</comment>
<dbReference type="Pfam" id="PF03989">
    <property type="entry name" value="DNA_gyraseA_C"/>
    <property type="match status" value="2"/>
</dbReference>
<evidence type="ECO:0000256" key="3">
    <source>
        <dbReference type="ARBA" id="ARBA00023029"/>
    </source>
</evidence>
<dbReference type="GO" id="GO:0003918">
    <property type="term" value="F:DNA topoisomerase type II (double strand cut, ATP-hydrolyzing) activity"/>
    <property type="evidence" value="ECO:0007669"/>
    <property type="project" value="UniProtKB-UniRule"/>
</dbReference>
<evidence type="ECO:0000256" key="1">
    <source>
        <dbReference type="ARBA" id="ARBA00000185"/>
    </source>
</evidence>
<dbReference type="InterPro" id="IPR013757">
    <property type="entry name" value="Topo_IIA_A_a_sf"/>
</dbReference>
<evidence type="ECO:0000256" key="5">
    <source>
        <dbReference type="ARBA" id="ARBA00023136"/>
    </source>
</evidence>
<dbReference type="Gene3D" id="1.10.268.10">
    <property type="entry name" value="Topoisomerase, domain 3"/>
    <property type="match status" value="1"/>
</dbReference>
<sequence>MSEITHDGVERQPLHTFTENAYLNYSMYVIMDRALPFIGDGLKPVQRRIVYAMSELGLSNSAKFKKSARTVGDVLGKYHPHGDSACYEAMVLMAQPFSYRYPLVDGQGNWGAPDDPKSFAAMRYTESRLSKYAELLLSELGQGTVDWAPNFDGTLQEPKCLPARLPNILLNGTTGIAVGMATDIPPHNTREVASALIAMLDKPDLSLDEAMEYVKGPDYPTEAEIITPKEDIRKIYKNGRGSVRMRAIWTKEDANVVITALPHQVSGAKVLEQIASQMRAKKLPMVEDLRDESDHENPIRLVIVPRTNRVDVEQVMNHLFATTDLEKSYRINLNMIGLDNRPVVKGLVEILSEWLIFRRETVRNRLNHRLEKVLKRLHILEGLLAAYLNIDEVIHVIRNEDEPKPVLMQRFGLTETQAEAILDLKLRHLAKLEEVKIRGEQNELAKERDKLQAILGSERKLNTLLKKEIIADAENYGDDRRSPLKERTEAKAMSDHDILPSEPITIIMSEMGWVRSAKGHEIDPAGLNYKSGDSFRSAVRGKSNQPVVFIDSTGRSYSLDPLDLPSARGQGEPLTGKLALPAGASVEHLLVAKEEQKFLMASDAGYGFICTFSDLIAKNRAGKAMITLPENAKVMPPLEINNEQDDMLLAITKAGRMLMFPVADLPQLSKGKGNKIVSIPAAQAASGEDMLAWLRVLPPQSSITLYFGKRKLLLRPEELQKFRAERGRKGTALPRGLQRIERIEVV</sequence>
<feature type="domain" description="Topo IIA-type catalytic" evidence="9">
    <location>
        <begin position="35"/>
        <end position="498"/>
    </location>
</feature>
<dbReference type="InterPro" id="IPR035516">
    <property type="entry name" value="Gyrase/topoIV_suA_C"/>
</dbReference>
<evidence type="ECO:0000313" key="11">
    <source>
        <dbReference type="Proteomes" id="UP000221101"/>
    </source>
</evidence>
<dbReference type="SUPFAM" id="SSF56719">
    <property type="entry name" value="Type II DNA topoisomerase"/>
    <property type="match status" value="1"/>
</dbReference>
<comment type="function">
    <text evidence="7">Topoisomerase IV is essential for chromosome segregation. It relaxes supercoiled DNA. Performs the decatenation events required during the replication of a circular DNA molecule.</text>
</comment>
<dbReference type="InterPro" id="IPR005742">
    <property type="entry name" value="TopoIV_A_Gneg"/>
</dbReference>
<dbReference type="EMBL" id="NJCX01000017">
    <property type="protein sequence ID" value="PHM72109.1"/>
    <property type="molecule type" value="Genomic_DNA"/>
</dbReference>
<proteinExistence type="inferred from homology"/>
<dbReference type="InterPro" id="IPR013758">
    <property type="entry name" value="Topo_IIA_A/C_ab"/>
</dbReference>
<dbReference type="PANTHER" id="PTHR43493">
    <property type="entry name" value="DNA GYRASE/TOPOISOMERASE SUBUNIT A"/>
    <property type="match status" value="1"/>
</dbReference>
<dbReference type="EC" id="5.6.2.2" evidence="7"/>
<dbReference type="HAMAP" id="MF_00936">
    <property type="entry name" value="ParC_type1"/>
    <property type="match status" value="1"/>
</dbReference>
<keyword evidence="5 7" id="KW-0472">Membrane</keyword>
<gene>
    <name evidence="7" type="primary">parC</name>
    <name evidence="10" type="ORF">Xkoz_02503</name>
</gene>
<dbReference type="FunFam" id="1.10.268.10:FF:000001">
    <property type="entry name" value="DNA gyrase subunit A"/>
    <property type="match status" value="1"/>
</dbReference>
<dbReference type="GO" id="GO:0019897">
    <property type="term" value="C:extrinsic component of plasma membrane"/>
    <property type="evidence" value="ECO:0007669"/>
    <property type="project" value="UniProtKB-UniRule"/>
</dbReference>
<dbReference type="SMART" id="SM00434">
    <property type="entry name" value="TOP4c"/>
    <property type="match status" value="1"/>
</dbReference>
<dbReference type="InterPro" id="IPR006691">
    <property type="entry name" value="GyrA/parC_rep"/>
</dbReference>
<dbReference type="AlphaFoldDB" id="A0A2D0L8U1"/>
<keyword evidence="11" id="KW-1185">Reference proteome</keyword>